<keyword evidence="3" id="KW-0413">Isomerase</keyword>
<dbReference type="GO" id="GO:0004347">
    <property type="term" value="F:glucose-6-phosphate isomerase activity"/>
    <property type="evidence" value="ECO:0007669"/>
    <property type="project" value="InterPro"/>
</dbReference>
<reference evidence="4" key="2">
    <citation type="submission" date="2023-05" db="EMBL/GenBank/DDBJ databases">
        <authorList>
            <person name="Schelkunov M.I."/>
        </authorList>
    </citation>
    <scope>NUCLEOTIDE SEQUENCE</scope>
    <source>
        <strain evidence="4">Hsosn_3</strain>
        <tissue evidence="4">Leaf</tissue>
    </source>
</reference>
<comment type="caution">
    <text evidence="4">The sequence shown here is derived from an EMBL/GenBank/DDBJ whole genome shotgun (WGS) entry which is preliminary data.</text>
</comment>
<dbReference type="GO" id="GO:0005829">
    <property type="term" value="C:cytosol"/>
    <property type="evidence" value="ECO:0007669"/>
    <property type="project" value="TreeGrafter"/>
</dbReference>
<evidence type="ECO:0000256" key="3">
    <source>
        <dbReference type="ARBA" id="ARBA00023235"/>
    </source>
</evidence>
<dbReference type="SUPFAM" id="SSF116742">
    <property type="entry name" value="eIF2alpha middle domain-like"/>
    <property type="match status" value="1"/>
</dbReference>
<proteinExistence type="predicted"/>
<dbReference type="InterPro" id="IPR046348">
    <property type="entry name" value="SIS_dom_sf"/>
</dbReference>
<dbReference type="PANTHER" id="PTHR11469">
    <property type="entry name" value="GLUCOSE-6-PHOSPHATE ISOMERASE"/>
    <property type="match status" value="1"/>
</dbReference>
<keyword evidence="2" id="KW-0324">Glycolysis</keyword>
<evidence type="ECO:0000256" key="2">
    <source>
        <dbReference type="ARBA" id="ARBA00023152"/>
    </source>
</evidence>
<dbReference type="GO" id="GO:0097367">
    <property type="term" value="F:carbohydrate derivative binding"/>
    <property type="evidence" value="ECO:0007669"/>
    <property type="project" value="InterPro"/>
</dbReference>
<sequence length="174" mass="19854">MSAIVSAVRHQYRQRVSEGDASVTPSDDVSMTSVVLDNCDVSVMSSADVSMVTGRSLKFVLARLNSSELRLRRMASSNLICETQPWKDLKAHLDEIKNKHLRNLMSDTERCKSMMLEFDNLFLDYSRQCATTDTIDKLLKLAEDLYIHVGWPLYRKYGHAFEALKLIVTDRDSM</sequence>
<dbReference type="InterPro" id="IPR024054">
    <property type="entry name" value="TIF2_asu_middle_sf"/>
</dbReference>
<dbReference type="AlphaFoldDB" id="A0AAD8MQA7"/>
<evidence type="ECO:0000313" key="4">
    <source>
        <dbReference type="EMBL" id="KAK1381526.1"/>
    </source>
</evidence>
<name>A0AAD8MQA7_9APIA</name>
<protein>
    <submittedName>
        <fullName evidence="4">Uncharacterized protein</fullName>
    </submittedName>
</protein>
<gene>
    <name evidence="4" type="ORF">POM88_028270</name>
</gene>
<evidence type="ECO:0000313" key="5">
    <source>
        <dbReference type="Proteomes" id="UP001237642"/>
    </source>
</evidence>
<evidence type="ECO:0000256" key="1">
    <source>
        <dbReference type="ARBA" id="ARBA00022432"/>
    </source>
</evidence>
<dbReference type="Proteomes" id="UP001237642">
    <property type="component" value="Unassembled WGS sequence"/>
</dbReference>
<dbReference type="InterPro" id="IPR001672">
    <property type="entry name" value="G6P_Isomerase"/>
</dbReference>
<dbReference type="Gene3D" id="3.40.50.10490">
    <property type="entry name" value="Glucose-6-phosphate isomerase like protein, domain 1"/>
    <property type="match status" value="1"/>
</dbReference>
<reference evidence="4" key="1">
    <citation type="submission" date="2023-02" db="EMBL/GenBank/DDBJ databases">
        <title>Genome of toxic invasive species Heracleum sosnowskyi carries increased number of genes despite the absence of recent whole-genome duplications.</title>
        <authorList>
            <person name="Schelkunov M."/>
            <person name="Shtratnikova V."/>
            <person name="Makarenko M."/>
            <person name="Klepikova A."/>
            <person name="Omelchenko D."/>
            <person name="Novikova G."/>
            <person name="Obukhova E."/>
            <person name="Bogdanov V."/>
            <person name="Penin A."/>
            <person name="Logacheva M."/>
        </authorList>
    </citation>
    <scope>NUCLEOTIDE SEQUENCE</scope>
    <source>
        <strain evidence="4">Hsosn_3</strain>
        <tissue evidence="4">Leaf</tissue>
    </source>
</reference>
<keyword evidence="1" id="KW-0312">Gluconeogenesis</keyword>
<dbReference type="SUPFAM" id="SSF53697">
    <property type="entry name" value="SIS domain"/>
    <property type="match status" value="1"/>
</dbReference>
<dbReference type="GO" id="GO:0048029">
    <property type="term" value="F:monosaccharide binding"/>
    <property type="evidence" value="ECO:0007669"/>
    <property type="project" value="TreeGrafter"/>
</dbReference>
<dbReference type="EMBL" id="JAUIZM010000006">
    <property type="protein sequence ID" value="KAK1381526.1"/>
    <property type="molecule type" value="Genomic_DNA"/>
</dbReference>
<accession>A0AAD8MQA7</accession>
<dbReference type="GO" id="GO:0006096">
    <property type="term" value="P:glycolytic process"/>
    <property type="evidence" value="ECO:0007669"/>
    <property type="project" value="UniProtKB-KW"/>
</dbReference>
<dbReference type="PANTHER" id="PTHR11469:SF1">
    <property type="entry name" value="GLUCOSE-6-PHOSPHATE ISOMERASE"/>
    <property type="match status" value="1"/>
</dbReference>
<keyword evidence="5" id="KW-1185">Reference proteome</keyword>
<dbReference type="GO" id="GO:0051156">
    <property type="term" value="P:glucose 6-phosphate metabolic process"/>
    <property type="evidence" value="ECO:0007669"/>
    <property type="project" value="TreeGrafter"/>
</dbReference>
<dbReference type="GO" id="GO:0006094">
    <property type="term" value="P:gluconeogenesis"/>
    <property type="evidence" value="ECO:0007669"/>
    <property type="project" value="UniProtKB-KW"/>
</dbReference>
<organism evidence="4 5">
    <name type="scientific">Heracleum sosnowskyi</name>
    <dbReference type="NCBI Taxonomy" id="360622"/>
    <lineage>
        <taxon>Eukaryota</taxon>
        <taxon>Viridiplantae</taxon>
        <taxon>Streptophyta</taxon>
        <taxon>Embryophyta</taxon>
        <taxon>Tracheophyta</taxon>
        <taxon>Spermatophyta</taxon>
        <taxon>Magnoliopsida</taxon>
        <taxon>eudicotyledons</taxon>
        <taxon>Gunneridae</taxon>
        <taxon>Pentapetalae</taxon>
        <taxon>asterids</taxon>
        <taxon>campanulids</taxon>
        <taxon>Apiales</taxon>
        <taxon>Apiaceae</taxon>
        <taxon>Apioideae</taxon>
        <taxon>apioid superclade</taxon>
        <taxon>Tordylieae</taxon>
        <taxon>Tordyliinae</taxon>
        <taxon>Heracleum</taxon>
    </lineage>
</organism>